<feature type="compositionally biased region" description="Acidic residues" evidence="3">
    <location>
        <begin position="251"/>
        <end position="260"/>
    </location>
</feature>
<dbReference type="GO" id="GO:0005886">
    <property type="term" value="C:plasma membrane"/>
    <property type="evidence" value="ECO:0007669"/>
    <property type="project" value="TreeGrafter"/>
</dbReference>
<dbReference type="GO" id="GO:0012505">
    <property type="term" value="C:endomembrane system"/>
    <property type="evidence" value="ECO:0007669"/>
    <property type="project" value="UniProtKB-SubCell"/>
</dbReference>
<evidence type="ECO:0000256" key="1">
    <source>
        <dbReference type="ARBA" id="ARBA00004184"/>
    </source>
</evidence>
<dbReference type="AlphaFoldDB" id="A0A9Q0DNV5"/>
<keyword evidence="5" id="KW-1185">Reference proteome</keyword>
<keyword evidence="2" id="KW-0472">Membrane</keyword>
<comment type="caution">
    <text evidence="4">The sequence shown here is derived from an EMBL/GenBank/DDBJ whole genome shotgun (WGS) entry which is preliminary data.</text>
</comment>
<proteinExistence type="predicted"/>
<evidence type="ECO:0000256" key="2">
    <source>
        <dbReference type="ARBA" id="ARBA00023136"/>
    </source>
</evidence>
<reference evidence="4" key="1">
    <citation type="submission" date="2022-07" db="EMBL/GenBank/DDBJ databases">
        <title>Chromosome-level genome of Muraenolepis orangiensis.</title>
        <authorList>
            <person name="Kim J."/>
        </authorList>
    </citation>
    <scope>NUCLEOTIDE SEQUENCE</scope>
    <source>
        <strain evidence="4">KU_S4_2022</strain>
        <tissue evidence="4">Muscle</tissue>
    </source>
</reference>
<feature type="compositionally biased region" description="Basic and acidic residues" evidence="3">
    <location>
        <begin position="235"/>
        <end position="250"/>
    </location>
</feature>
<dbReference type="GO" id="GO:0009966">
    <property type="term" value="P:regulation of signal transduction"/>
    <property type="evidence" value="ECO:0007669"/>
    <property type="project" value="TreeGrafter"/>
</dbReference>
<sequence length="288" mass="31151">MLLRVLPSVYPKRPDAIHRHLGDLTAMMPQLEPPEQLHLIRLLQMVAEQHPLILSPQVPVLVGYLGDRSLTEPVFSVLVGVSQASPSSLVSFLPALRSVGQRSPALLGSVAKIHGAAHACSSLVCLVSLLGNMEHSFHHTLLMEIRSLTDRYPGVLGGGGKDIYRMSNSFSSIARLLERRLEESPAMHCSLADDRISSSPLCPPPPGGGVRGGGGGSAAVGSEQHLQIRIRAFEEKMGLEGGEREAGRVEVEEEEEEVGEEAGQSPAPQRRYSAGQAARQERRDVRFN</sequence>
<dbReference type="Proteomes" id="UP001148018">
    <property type="component" value="Unassembled WGS sequence"/>
</dbReference>
<organism evidence="4 5">
    <name type="scientific">Muraenolepis orangiensis</name>
    <name type="common">Patagonian moray cod</name>
    <dbReference type="NCBI Taxonomy" id="630683"/>
    <lineage>
        <taxon>Eukaryota</taxon>
        <taxon>Metazoa</taxon>
        <taxon>Chordata</taxon>
        <taxon>Craniata</taxon>
        <taxon>Vertebrata</taxon>
        <taxon>Euteleostomi</taxon>
        <taxon>Actinopterygii</taxon>
        <taxon>Neopterygii</taxon>
        <taxon>Teleostei</taxon>
        <taxon>Neoteleostei</taxon>
        <taxon>Acanthomorphata</taxon>
        <taxon>Zeiogadaria</taxon>
        <taxon>Gadariae</taxon>
        <taxon>Gadiformes</taxon>
        <taxon>Muraenolepidoidei</taxon>
        <taxon>Muraenolepididae</taxon>
        <taxon>Muraenolepis</taxon>
    </lineage>
</organism>
<evidence type="ECO:0000313" key="5">
    <source>
        <dbReference type="Proteomes" id="UP001148018"/>
    </source>
</evidence>
<accession>A0A9Q0DNV5</accession>
<dbReference type="PANTHER" id="PTHR21630">
    <property type="entry name" value="VEPH-A/MELTED"/>
    <property type="match status" value="1"/>
</dbReference>
<evidence type="ECO:0000256" key="3">
    <source>
        <dbReference type="SAM" id="MobiDB-lite"/>
    </source>
</evidence>
<gene>
    <name evidence="4" type="ORF">NHX12_008963</name>
</gene>
<dbReference type="EMBL" id="JANIIK010000114">
    <property type="protein sequence ID" value="KAJ3591016.1"/>
    <property type="molecule type" value="Genomic_DNA"/>
</dbReference>
<feature type="region of interest" description="Disordered" evidence="3">
    <location>
        <begin position="235"/>
        <end position="288"/>
    </location>
</feature>
<evidence type="ECO:0000313" key="4">
    <source>
        <dbReference type="EMBL" id="KAJ3591016.1"/>
    </source>
</evidence>
<dbReference type="InterPro" id="IPR039888">
    <property type="entry name" value="Melted-like"/>
</dbReference>
<dbReference type="OrthoDB" id="5869902at2759"/>
<dbReference type="PANTHER" id="PTHR21630:SF10">
    <property type="entry name" value="VENTRICULAR ZONE-EXPRESSED PH DOMAIN-CONTAINING PROTEIN HOMOLOG 1"/>
    <property type="match status" value="1"/>
</dbReference>
<dbReference type="GO" id="GO:0010314">
    <property type="term" value="F:phosphatidylinositol-5-phosphate binding"/>
    <property type="evidence" value="ECO:0007669"/>
    <property type="project" value="TreeGrafter"/>
</dbReference>
<feature type="non-terminal residue" evidence="4">
    <location>
        <position position="288"/>
    </location>
</feature>
<name>A0A9Q0DNV5_9TELE</name>
<protein>
    <submittedName>
        <fullName evidence="4">Uncharacterized protein</fullName>
    </submittedName>
</protein>
<feature type="compositionally biased region" description="Basic and acidic residues" evidence="3">
    <location>
        <begin position="279"/>
        <end position="288"/>
    </location>
</feature>
<comment type="subcellular location">
    <subcellularLocation>
        <location evidence="1">Endomembrane system</location>
        <topology evidence="1">Peripheral membrane protein</topology>
    </subcellularLocation>
</comment>